<dbReference type="Gene3D" id="3.30.70.120">
    <property type="match status" value="1"/>
</dbReference>
<evidence type="ECO:0000313" key="2">
    <source>
        <dbReference type="EMBL" id="TGY34471.1"/>
    </source>
</evidence>
<dbReference type="GO" id="GO:0010038">
    <property type="term" value="P:response to metal ion"/>
    <property type="evidence" value="ECO:0007669"/>
    <property type="project" value="InterPro"/>
</dbReference>
<dbReference type="Pfam" id="PF03091">
    <property type="entry name" value="CutA1"/>
    <property type="match status" value="1"/>
</dbReference>
<dbReference type="GO" id="GO:0005507">
    <property type="term" value="F:copper ion binding"/>
    <property type="evidence" value="ECO:0007669"/>
    <property type="project" value="TreeGrafter"/>
</dbReference>
<dbReference type="InterPro" id="IPR011322">
    <property type="entry name" value="N-reg_PII-like_a/b"/>
</dbReference>
<dbReference type="SUPFAM" id="SSF54913">
    <property type="entry name" value="GlnB-like"/>
    <property type="match status" value="1"/>
</dbReference>
<reference evidence="2 3" key="1">
    <citation type="submission" date="2019-04" db="EMBL/GenBank/DDBJ databases">
        <title>Microbes associate with the intestines of laboratory mice.</title>
        <authorList>
            <person name="Navarre W."/>
            <person name="Wong E."/>
            <person name="Huang K."/>
            <person name="Tropini C."/>
            <person name="Ng K."/>
            <person name="Yu B."/>
        </authorList>
    </citation>
    <scope>NUCLEOTIDE SEQUENCE [LARGE SCALE GENOMIC DNA]</scope>
    <source>
        <strain evidence="2 3">NM62_B4-13</strain>
    </source>
</reference>
<evidence type="ECO:0000256" key="1">
    <source>
        <dbReference type="ARBA" id="ARBA00010169"/>
    </source>
</evidence>
<accession>A0A4S2D0T7</accession>
<name>A0A4S2D0T7_STEMA</name>
<dbReference type="PANTHER" id="PTHR23419:SF8">
    <property type="entry name" value="FI09726P"/>
    <property type="match status" value="1"/>
</dbReference>
<dbReference type="OrthoDB" id="37622at2"/>
<dbReference type="InterPro" id="IPR015867">
    <property type="entry name" value="N-reg_PII/ATP_PRibTrfase_C"/>
</dbReference>
<comment type="caution">
    <text evidence="2">The sequence shown here is derived from an EMBL/GenBank/DDBJ whole genome shotgun (WGS) entry which is preliminary data.</text>
</comment>
<dbReference type="RefSeq" id="WP_017356762.1">
    <property type="nucleotide sequence ID" value="NZ_SRYW01000006.1"/>
</dbReference>
<proteinExistence type="inferred from homology"/>
<dbReference type="EMBL" id="SRYW01000006">
    <property type="protein sequence ID" value="TGY34471.1"/>
    <property type="molecule type" value="Genomic_DNA"/>
</dbReference>
<evidence type="ECO:0000313" key="3">
    <source>
        <dbReference type="Proteomes" id="UP000306631"/>
    </source>
</evidence>
<organism evidence="2 3">
    <name type="scientific">Stenotrophomonas maltophilia</name>
    <name type="common">Pseudomonas maltophilia</name>
    <name type="synonym">Xanthomonas maltophilia</name>
    <dbReference type="NCBI Taxonomy" id="40324"/>
    <lineage>
        <taxon>Bacteria</taxon>
        <taxon>Pseudomonadati</taxon>
        <taxon>Pseudomonadota</taxon>
        <taxon>Gammaproteobacteria</taxon>
        <taxon>Lysobacterales</taxon>
        <taxon>Lysobacteraceae</taxon>
        <taxon>Stenotrophomonas</taxon>
        <taxon>Stenotrophomonas maltophilia group</taxon>
    </lineage>
</organism>
<dbReference type="AlphaFoldDB" id="A0A4S2D0T7"/>
<sequence length="112" mass="12467">MSTADPIFLLFTTCPDVACATRLAHALVEERLAACVTRLEGAHSTYRWQGRISEDPEVQLLIKTTGARLDATIARVQALHPYELPECIAVETRAGLPAYLDWIRAQTREESD</sequence>
<dbReference type="PANTHER" id="PTHR23419">
    <property type="entry name" value="DIVALENT CATION TOLERANCE CUTA-RELATED"/>
    <property type="match status" value="1"/>
</dbReference>
<protein>
    <submittedName>
        <fullName evidence="2">Divalent-cation tolerance protein CutA</fullName>
    </submittedName>
</protein>
<comment type="similarity">
    <text evidence="1">Belongs to the CutA family.</text>
</comment>
<dbReference type="InterPro" id="IPR004323">
    <property type="entry name" value="Ion_tolerance_CutA"/>
</dbReference>
<dbReference type="Proteomes" id="UP000306631">
    <property type="component" value="Unassembled WGS sequence"/>
</dbReference>
<gene>
    <name evidence="2" type="ORF">E5352_08465</name>
</gene>